<feature type="transmembrane region" description="Helical" evidence="9">
    <location>
        <begin position="76"/>
        <end position="101"/>
    </location>
</feature>
<dbReference type="SUPFAM" id="SSF161098">
    <property type="entry name" value="MetI-like"/>
    <property type="match status" value="1"/>
</dbReference>
<comment type="subcellular location">
    <subcellularLocation>
        <location evidence="2 9">Cell membrane</location>
        <topology evidence="2 9">Multi-pass membrane protein</topology>
    </subcellularLocation>
</comment>
<reference evidence="11 12" key="2">
    <citation type="submission" date="2008-10" db="EMBL/GenBank/DDBJ databases">
        <authorList>
            <person name="Fulton L."/>
            <person name="Clifton S."/>
            <person name="Fulton B."/>
            <person name="Xu J."/>
            <person name="Minx P."/>
            <person name="Pepin K.H."/>
            <person name="Johnson M."/>
            <person name="Thiruvilangam P."/>
            <person name="Bhonagiri V."/>
            <person name="Nash W.E."/>
            <person name="Mardis E.R."/>
            <person name="Wilson R.K."/>
        </authorList>
    </citation>
    <scope>NUCLEOTIDE SEQUENCE [LARGE SCALE GENOMIC DNA]</scope>
    <source>
        <strain evidence="11 12">DSM 13279</strain>
    </source>
</reference>
<evidence type="ECO:0000256" key="9">
    <source>
        <dbReference type="RuleBase" id="RU363043"/>
    </source>
</evidence>
<keyword evidence="4" id="KW-0813">Transport</keyword>
<organism evidence="11 12">
    <name type="scientific">Collinsella stercoris DSM 13279</name>
    <dbReference type="NCBI Taxonomy" id="445975"/>
    <lineage>
        <taxon>Bacteria</taxon>
        <taxon>Bacillati</taxon>
        <taxon>Actinomycetota</taxon>
        <taxon>Coriobacteriia</taxon>
        <taxon>Coriobacteriales</taxon>
        <taxon>Coriobacteriaceae</taxon>
        <taxon>Collinsella</taxon>
    </lineage>
</organism>
<evidence type="ECO:0000259" key="10">
    <source>
        <dbReference type="PROSITE" id="PS50928"/>
    </source>
</evidence>
<evidence type="ECO:0000256" key="1">
    <source>
        <dbReference type="ARBA" id="ARBA00003510"/>
    </source>
</evidence>
<dbReference type="GO" id="GO:0005886">
    <property type="term" value="C:plasma membrane"/>
    <property type="evidence" value="ECO:0007669"/>
    <property type="project" value="UniProtKB-SubCell"/>
</dbReference>
<dbReference type="InterPro" id="IPR035906">
    <property type="entry name" value="MetI-like_sf"/>
</dbReference>
<evidence type="ECO:0000256" key="5">
    <source>
        <dbReference type="ARBA" id="ARBA00022475"/>
    </source>
</evidence>
<keyword evidence="5 9" id="KW-1003">Cell membrane</keyword>
<gene>
    <name evidence="11" type="primary">pstA</name>
    <name evidence="11" type="ORF">COLSTE_00772</name>
</gene>
<feature type="domain" description="ABC transmembrane type-1" evidence="10">
    <location>
        <begin position="130"/>
        <end position="348"/>
    </location>
</feature>
<evidence type="ECO:0000256" key="3">
    <source>
        <dbReference type="ARBA" id="ARBA00007069"/>
    </source>
</evidence>
<accession>B6G9N1</accession>
<comment type="function">
    <text evidence="1">Part of the binding-protein-dependent transport system for phosphate; probably responsible for the translocation of the substrate across the membrane.</text>
</comment>
<keyword evidence="6 9" id="KW-0812">Transmembrane</keyword>
<dbReference type="PANTHER" id="PTHR43470">
    <property type="entry name" value="PHOSPHATE TRANSPORT SYSTEM PERMEASE PROTEIN PSTA-RELATED"/>
    <property type="match status" value="1"/>
</dbReference>
<dbReference type="PANTHER" id="PTHR43470:SF4">
    <property type="entry name" value="ABC TRANSPORTER PERMEASE PROTEIN YQGI-RELATED"/>
    <property type="match status" value="1"/>
</dbReference>
<dbReference type="NCBIfam" id="TIGR00974">
    <property type="entry name" value="3a0107s02c"/>
    <property type="match status" value="1"/>
</dbReference>
<name>B6G9N1_9ACTN</name>
<sequence length="362" mass="37973">MAKTCRTSPAPVAAPTVPAAAAAAGSEAGLKVDEGSQVDARRRADAGHKVDAGRGANAGLKVDTGHIARAQRMDRIATGVLTAIAGLVMLIVVSMVAYILYEGLSTLLTPGFLTQPSRANGAAGGVAYQLFDSFYLLVITLLISVPVSLGAAVFLTEYAPEGPITHIASTAIETLSSLPSIVVGMFGFLVFSVNFGWKYSIISGAVALTMFNIPILVRVIQQALEDVPQHQRDACLAMGLTRWEATVHVLIPAAMPAIVTGVVLSAGRVFGEAAALLFTSGMSSPVRLNFFTLNFASPTCAWNIFRPGESLAVHIYKIYGEGAPEAQQIVWGTAALLMICVLLFNVVSRVAGKALAKRMTAE</sequence>
<keyword evidence="8 9" id="KW-0472">Membrane</keyword>
<dbReference type="RefSeq" id="WP_006720434.1">
    <property type="nucleotide sequence ID" value="NZ_CP085935.1"/>
</dbReference>
<dbReference type="HOGENOM" id="CLU_033621_2_2_11"/>
<dbReference type="InterPro" id="IPR005672">
    <property type="entry name" value="Phosphate_PstA"/>
</dbReference>
<dbReference type="Pfam" id="PF00528">
    <property type="entry name" value="BPD_transp_1"/>
    <property type="match status" value="1"/>
</dbReference>
<dbReference type="EMBL" id="ABXJ01000044">
    <property type="protein sequence ID" value="EEA91013.1"/>
    <property type="molecule type" value="Genomic_DNA"/>
</dbReference>
<feature type="transmembrane region" description="Helical" evidence="9">
    <location>
        <begin position="329"/>
        <end position="348"/>
    </location>
</feature>
<dbReference type="GeneID" id="98003041"/>
<dbReference type="eggNOG" id="COG0581">
    <property type="taxonomic scope" value="Bacteria"/>
</dbReference>
<dbReference type="AlphaFoldDB" id="B6G9N1"/>
<feature type="transmembrane region" description="Helical" evidence="9">
    <location>
        <begin position="134"/>
        <end position="155"/>
    </location>
</feature>
<protein>
    <recommendedName>
        <fullName evidence="9">Phosphate transport system permease protein PstA</fullName>
    </recommendedName>
</protein>
<dbReference type="STRING" id="445975.COLSTE_00772"/>
<evidence type="ECO:0000256" key="8">
    <source>
        <dbReference type="ARBA" id="ARBA00023136"/>
    </source>
</evidence>
<reference evidence="11 12" key="1">
    <citation type="submission" date="2008-10" db="EMBL/GenBank/DDBJ databases">
        <title>Draft genome sequence of Collinsella stercoris (DSM 13279).</title>
        <authorList>
            <person name="Sudarsanam P."/>
            <person name="Ley R."/>
            <person name="Guruge J."/>
            <person name="Turnbaugh P.J."/>
            <person name="Mahowald M."/>
            <person name="Liep D."/>
            <person name="Gordon J."/>
        </authorList>
    </citation>
    <scope>NUCLEOTIDE SEQUENCE [LARGE SCALE GENOMIC DNA]</scope>
    <source>
        <strain evidence="11 12">DSM 13279</strain>
    </source>
</reference>
<feature type="transmembrane region" description="Helical" evidence="9">
    <location>
        <begin position="247"/>
        <end position="270"/>
    </location>
</feature>
<dbReference type="PROSITE" id="PS50928">
    <property type="entry name" value="ABC_TM1"/>
    <property type="match status" value="1"/>
</dbReference>
<comment type="similarity">
    <text evidence="3 9">Belongs to the binding-protein-dependent transport system permease family. CysTW subfamily.</text>
</comment>
<feature type="transmembrane region" description="Helical" evidence="9">
    <location>
        <begin position="197"/>
        <end position="217"/>
    </location>
</feature>
<proteinExistence type="inferred from homology"/>
<evidence type="ECO:0000256" key="7">
    <source>
        <dbReference type="ARBA" id="ARBA00022989"/>
    </source>
</evidence>
<evidence type="ECO:0000313" key="12">
    <source>
        <dbReference type="Proteomes" id="UP000003560"/>
    </source>
</evidence>
<dbReference type="CDD" id="cd06261">
    <property type="entry name" value="TM_PBP2"/>
    <property type="match status" value="1"/>
</dbReference>
<feature type="transmembrane region" description="Helical" evidence="9">
    <location>
        <begin position="167"/>
        <end position="191"/>
    </location>
</feature>
<keyword evidence="12" id="KW-1185">Reference proteome</keyword>
<dbReference type="GO" id="GO:0005315">
    <property type="term" value="F:phosphate transmembrane transporter activity"/>
    <property type="evidence" value="ECO:0007669"/>
    <property type="project" value="InterPro"/>
</dbReference>
<evidence type="ECO:0000313" key="11">
    <source>
        <dbReference type="EMBL" id="EEA91013.1"/>
    </source>
</evidence>
<dbReference type="Gene3D" id="1.10.3720.10">
    <property type="entry name" value="MetI-like"/>
    <property type="match status" value="1"/>
</dbReference>
<comment type="caution">
    <text evidence="11">The sequence shown here is derived from an EMBL/GenBank/DDBJ whole genome shotgun (WGS) entry which is preliminary data.</text>
</comment>
<evidence type="ECO:0000256" key="6">
    <source>
        <dbReference type="ARBA" id="ARBA00022692"/>
    </source>
</evidence>
<evidence type="ECO:0000256" key="2">
    <source>
        <dbReference type="ARBA" id="ARBA00004651"/>
    </source>
</evidence>
<dbReference type="InterPro" id="IPR000515">
    <property type="entry name" value="MetI-like"/>
</dbReference>
<dbReference type="Proteomes" id="UP000003560">
    <property type="component" value="Unassembled WGS sequence"/>
</dbReference>
<evidence type="ECO:0000256" key="4">
    <source>
        <dbReference type="ARBA" id="ARBA00022448"/>
    </source>
</evidence>
<dbReference type="GO" id="GO:0035435">
    <property type="term" value="P:phosphate ion transmembrane transport"/>
    <property type="evidence" value="ECO:0007669"/>
    <property type="project" value="InterPro"/>
</dbReference>
<keyword evidence="7 9" id="KW-1133">Transmembrane helix</keyword>